<dbReference type="Pfam" id="PF13920">
    <property type="entry name" value="zf-C3HC4_3"/>
    <property type="match status" value="1"/>
</dbReference>
<dbReference type="InterPro" id="IPR013083">
    <property type="entry name" value="Znf_RING/FYVE/PHD"/>
</dbReference>
<proteinExistence type="predicted"/>
<dbReference type="AlphaFoldDB" id="A0A9Q0S507"/>
<feature type="domain" description="RING-type" evidence="7">
    <location>
        <begin position="443"/>
        <end position="478"/>
    </location>
</feature>
<keyword evidence="2 5" id="KW-0863">Zinc-finger</keyword>
<dbReference type="Gene3D" id="3.10.20.90">
    <property type="entry name" value="Phosphatidylinositol 3-kinase Catalytic Subunit, Chain A, domain 1"/>
    <property type="match status" value="1"/>
</dbReference>
<keyword evidence="9" id="KW-1185">Reference proteome</keyword>
<dbReference type="PROSITE" id="PS50089">
    <property type="entry name" value="ZF_RING_2"/>
    <property type="match status" value="1"/>
</dbReference>
<keyword evidence="4" id="KW-0965">Cell junction</keyword>
<evidence type="ECO:0000256" key="1">
    <source>
        <dbReference type="ARBA" id="ARBA00004282"/>
    </source>
</evidence>
<name>A0A9Q0S507_9DIPT</name>
<dbReference type="OrthoDB" id="10037309at2759"/>
<dbReference type="InterPro" id="IPR019748">
    <property type="entry name" value="FERM_central"/>
</dbReference>
<feature type="domain" description="FERM" evidence="6">
    <location>
        <begin position="1"/>
        <end position="344"/>
    </location>
</feature>
<dbReference type="GO" id="GO:0009887">
    <property type="term" value="P:animal organ morphogenesis"/>
    <property type="evidence" value="ECO:0007669"/>
    <property type="project" value="UniProtKB-ARBA"/>
</dbReference>
<dbReference type="Gene3D" id="1.20.80.10">
    <property type="match status" value="1"/>
</dbReference>
<evidence type="ECO:0000256" key="2">
    <source>
        <dbReference type="ARBA" id="ARBA00022771"/>
    </source>
</evidence>
<accession>A0A9Q0S507</accession>
<dbReference type="PANTHER" id="PTHR23280:SF13">
    <property type="entry name" value="E3 UBIQUITIN-PROTEIN LIGASE MYLIP"/>
    <property type="match status" value="1"/>
</dbReference>
<dbReference type="InterPro" id="IPR019749">
    <property type="entry name" value="Band_41_domain"/>
</dbReference>
<evidence type="ECO:0000259" key="7">
    <source>
        <dbReference type="PROSITE" id="PS50089"/>
    </source>
</evidence>
<dbReference type="InterPro" id="IPR035963">
    <property type="entry name" value="FERM_2"/>
</dbReference>
<dbReference type="InterPro" id="IPR018979">
    <property type="entry name" value="FERM_N"/>
</dbReference>
<dbReference type="Pfam" id="PF09379">
    <property type="entry name" value="FERM_N"/>
    <property type="match status" value="1"/>
</dbReference>
<dbReference type="InterPro" id="IPR014352">
    <property type="entry name" value="FERM/acyl-CoA-bd_prot_sf"/>
</dbReference>
<evidence type="ECO:0000313" key="8">
    <source>
        <dbReference type="EMBL" id="KAJ6645279.1"/>
    </source>
</evidence>
<dbReference type="SMART" id="SM01196">
    <property type="entry name" value="FERM_C"/>
    <property type="match status" value="1"/>
</dbReference>
<evidence type="ECO:0000259" key="6">
    <source>
        <dbReference type="PROSITE" id="PS50057"/>
    </source>
</evidence>
<dbReference type="GO" id="GO:0071944">
    <property type="term" value="C:cell periphery"/>
    <property type="evidence" value="ECO:0007669"/>
    <property type="project" value="UniProtKB-ARBA"/>
</dbReference>
<keyword evidence="3" id="KW-0862">Zinc</keyword>
<comment type="subcellular location">
    <subcellularLocation>
        <location evidence="1">Cell junction</location>
    </subcellularLocation>
</comment>
<dbReference type="GO" id="GO:0008270">
    <property type="term" value="F:zinc ion binding"/>
    <property type="evidence" value="ECO:0007669"/>
    <property type="project" value="UniProtKB-KW"/>
</dbReference>
<feature type="non-terminal residue" evidence="8">
    <location>
        <position position="502"/>
    </location>
</feature>
<evidence type="ECO:0000256" key="3">
    <source>
        <dbReference type="ARBA" id="ARBA00022833"/>
    </source>
</evidence>
<dbReference type="SUPFAM" id="SSF50729">
    <property type="entry name" value="PH domain-like"/>
    <property type="match status" value="1"/>
</dbReference>
<keyword evidence="2 5" id="KW-0479">Metal-binding</keyword>
<dbReference type="GO" id="GO:0004842">
    <property type="term" value="F:ubiquitin-protein transferase activity"/>
    <property type="evidence" value="ECO:0007669"/>
    <property type="project" value="TreeGrafter"/>
</dbReference>
<dbReference type="GO" id="GO:0030182">
    <property type="term" value="P:neuron differentiation"/>
    <property type="evidence" value="ECO:0007669"/>
    <property type="project" value="UniProtKB-ARBA"/>
</dbReference>
<evidence type="ECO:0000256" key="5">
    <source>
        <dbReference type="PROSITE-ProRule" id="PRU00175"/>
    </source>
</evidence>
<dbReference type="PROSITE" id="PS50057">
    <property type="entry name" value="FERM_3"/>
    <property type="match status" value="1"/>
</dbReference>
<dbReference type="GO" id="GO:0070161">
    <property type="term" value="C:anchoring junction"/>
    <property type="evidence" value="ECO:0007669"/>
    <property type="project" value="UniProtKB-SubCell"/>
</dbReference>
<sequence>IWCLVQLPNNTTLAIECANKPDGPSIGQQCLEKVCKDLDIKCETDYFGLVIRKPSDKPKPVTNYEWINLRNPLPQMNGQQYLLELRVKFWVPAHLILQDSVRNIFYMQAKVDLLEGRLKAMNWENAAKLGALLAQADEMKYNDTYVPAEYSIIEPKKICDTTNNGKGKKRKLSKQRSVEDGVGDEISVPQCNRKSIYEKYIIRPDDDETTDVPSDFIQQIAQEHSKLINLKMSPKSAKYWLLESISKLPRFGEEIFTGTTGSDATFCDISVGPHGIAVYKPLEQIRIPFSAASSATPMKNVFRLTYVTEDNSTEVLEIKMPRSKTATCLYRAITEKHAFYSCETVCSDVTTQFIRDLKGTIASMFNVDTKSGRLFVFDIERTCREVHDHARRELHLRGVEIFSQSTDMPELDTDFDEMLKYQVDCKAKMDAKVSERIAEAFTCHICMDNPMNSIFVPCGHVICCEKCALRCETCPLCRSQVSTVNKIFLPTFQSEQKRKLTI</sequence>
<gene>
    <name evidence="8" type="primary">Mylip</name>
    <name evidence="8" type="ORF">Bhyg_00483</name>
</gene>
<dbReference type="CDD" id="cd14473">
    <property type="entry name" value="FERM_B-lobe"/>
    <property type="match status" value="1"/>
</dbReference>
<dbReference type="Pfam" id="PF00373">
    <property type="entry name" value="FERM_M"/>
    <property type="match status" value="1"/>
</dbReference>
<dbReference type="EMBL" id="WJQU01000001">
    <property type="protein sequence ID" value="KAJ6645279.1"/>
    <property type="molecule type" value="Genomic_DNA"/>
</dbReference>
<dbReference type="InterPro" id="IPR001841">
    <property type="entry name" value="Znf_RING"/>
</dbReference>
<feature type="non-terminal residue" evidence="8">
    <location>
        <position position="1"/>
    </location>
</feature>
<dbReference type="SUPFAM" id="SSF47031">
    <property type="entry name" value="Second domain of FERM"/>
    <property type="match status" value="1"/>
</dbReference>
<dbReference type="Proteomes" id="UP001151699">
    <property type="component" value="Chromosome A"/>
</dbReference>
<evidence type="ECO:0000313" key="9">
    <source>
        <dbReference type="Proteomes" id="UP001151699"/>
    </source>
</evidence>
<dbReference type="InterPro" id="IPR018980">
    <property type="entry name" value="FERM_PH-like_C"/>
</dbReference>
<dbReference type="InterPro" id="IPR029071">
    <property type="entry name" value="Ubiquitin-like_domsf"/>
</dbReference>
<dbReference type="PANTHER" id="PTHR23280">
    <property type="entry name" value="4.1 G PROTEIN"/>
    <property type="match status" value="1"/>
</dbReference>
<evidence type="ECO:0000256" key="4">
    <source>
        <dbReference type="ARBA" id="ARBA00022949"/>
    </source>
</evidence>
<reference evidence="8" key="1">
    <citation type="submission" date="2022-07" db="EMBL/GenBank/DDBJ databases">
        <authorList>
            <person name="Trinca V."/>
            <person name="Uliana J.V.C."/>
            <person name="Torres T.T."/>
            <person name="Ward R.J."/>
            <person name="Monesi N."/>
        </authorList>
    </citation>
    <scope>NUCLEOTIDE SEQUENCE</scope>
    <source>
        <strain evidence="8">HSMRA1968</strain>
        <tissue evidence="8">Whole embryos</tissue>
    </source>
</reference>
<dbReference type="Gene3D" id="3.30.40.10">
    <property type="entry name" value="Zinc/RING finger domain, C3HC4 (zinc finger)"/>
    <property type="match status" value="1"/>
</dbReference>
<dbReference type="SUPFAM" id="SSF57850">
    <property type="entry name" value="RING/U-box"/>
    <property type="match status" value="1"/>
</dbReference>
<dbReference type="SMART" id="SM00295">
    <property type="entry name" value="B41"/>
    <property type="match status" value="1"/>
</dbReference>
<organism evidence="8 9">
    <name type="scientific">Pseudolycoriella hygida</name>
    <dbReference type="NCBI Taxonomy" id="35572"/>
    <lineage>
        <taxon>Eukaryota</taxon>
        <taxon>Metazoa</taxon>
        <taxon>Ecdysozoa</taxon>
        <taxon>Arthropoda</taxon>
        <taxon>Hexapoda</taxon>
        <taxon>Insecta</taxon>
        <taxon>Pterygota</taxon>
        <taxon>Neoptera</taxon>
        <taxon>Endopterygota</taxon>
        <taxon>Diptera</taxon>
        <taxon>Nematocera</taxon>
        <taxon>Sciaroidea</taxon>
        <taxon>Sciaridae</taxon>
        <taxon>Pseudolycoriella</taxon>
    </lineage>
</organism>
<comment type="caution">
    <text evidence="8">The sequence shown here is derived from an EMBL/GenBank/DDBJ whole genome shotgun (WGS) entry which is preliminary data.</text>
</comment>
<dbReference type="GO" id="GO:0006511">
    <property type="term" value="P:ubiquitin-dependent protein catabolic process"/>
    <property type="evidence" value="ECO:0007669"/>
    <property type="project" value="TreeGrafter"/>
</dbReference>
<dbReference type="SUPFAM" id="SSF54236">
    <property type="entry name" value="Ubiquitin-like"/>
    <property type="match status" value="1"/>
</dbReference>
<dbReference type="InterPro" id="IPR000299">
    <property type="entry name" value="FERM_domain"/>
</dbReference>
<protein>
    <submittedName>
        <fullName evidence="8">E3 ubiquitin-protein ligase MYLIP</fullName>
    </submittedName>
</protein>